<dbReference type="KEGG" id="sgrg:L0C25_12785"/>
<name>A0AA46YJW9_9ACTN</name>
<feature type="transmembrane region" description="Helical" evidence="1">
    <location>
        <begin position="97"/>
        <end position="117"/>
    </location>
</feature>
<sequence>MSARTATVDAPDRPLRGGTRIMLTTHWRSGRRALLIWVIAMVGLFAATAWSLDSVYDTPAKIAEYAAGVSGADSSTLAINGTAYGVDNIGGVIAYEFGFMSAIAVPLMGVLLIARWTRREEESGRLEMIRAGVVSRRAPLAAALIWTTAAFAVMAVGYVLSLVPIGISWADATAYALSQAALGLWFAAIAALAAQAAERTRGVYAASIGVLALAFVLRGVGDVEDNFLTWLSPLGWTEETRAFADTRWWPIALTLALAALIIVAAFVVLERRDLGSGVLVARPGAPTAGALVRNSFGLAARMHRNIVLGWAVVAVLVGGSFGSVIDAIEDVASDNDTLQDVMAGGSDQADAFVAFVVMIVALVIGGYAMEGASRISEEERGGRLEPVLAGSLGRLRWLLGHGIAICVGAVVVTLAGGAALGAGVAASESDGSQFGRMLGATFAYLPAMLVLAALAVLLYAAKPSLQPIGWAAYAYVAVVAILGDTLRLPDWAMNISPMNWVGRVPTESAETWALVVALVVVCAFAAASALALRGRDIPST</sequence>
<accession>A0AA46YJW9</accession>
<reference evidence="2" key="1">
    <citation type="submission" date="2022-01" db="EMBL/GenBank/DDBJ databases">
        <title>Nocardioidaceae gen. sp. A5X3R13.</title>
        <authorList>
            <person name="Lopez Marin M.A."/>
            <person name="Uhlik O."/>
        </authorList>
    </citation>
    <scope>NUCLEOTIDE SEQUENCE</scope>
    <source>
        <strain evidence="2">A5X3R13</strain>
    </source>
</reference>
<keyword evidence="1" id="KW-1133">Transmembrane helix</keyword>
<feature type="transmembrane region" description="Helical" evidence="1">
    <location>
        <begin position="348"/>
        <end position="369"/>
    </location>
</feature>
<feature type="transmembrane region" description="Helical" evidence="1">
    <location>
        <begin position="398"/>
        <end position="422"/>
    </location>
</feature>
<evidence type="ECO:0000256" key="1">
    <source>
        <dbReference type="SAM" id="Phobius"/>
    </source>
</evidence>
<dbReference type="AlphaFoldDB" id="A0AA46YJW9"/>
<feature type="transmembrane region" description="Helical" evidence="1">
    <location>
        <begin position="306"/>
        <end position="328"/>
    </location>
</feature>
<keyword evidence="3" id="KW-1185">Reference proteome</keyword>
<gene>
    <name evidence="2" type="ORF">L0C25_12785</name>
</gene>
<evidence type="ECO:0008006" key="4">
    <source>
        <dbReference type="Google" id="ProtNLM"/>
    </source>
</evidence>
<feature type="transmembrane region" description="Helical" evidence="1">
    <location>
        <begin position="138"/>
        <end position="160"/>
    </location>
</feature>
<feature type="transmembrane region" description="Helical" evidence="1">
    <location>
        <begin position="203"/>
        <end position="221"/>
    </location>
</feature>
<keyword evidence="1" id="KW-0472">Membrane</keyword>
<evidence type="ECO:0000313" key="3">
    <source>
        <dbReference type="Proteomes" id="UP001164390"/>
    </source>
</evidence>
<feature type="transmembrane region" description="Helical" evidence="1">
    <location>
        <begin position="34"/>
        <end position="52"/>
    </location>
</feature>
<dbReference type="Proteomes" id="UP001164390">
    <property type="component" value="Chromosome"/>
</dbReference>
<feature type="transmembrane region" description="Helical" evidence="1">
    <location>
        <begin position="172"/>
        <end position="194"/>
    </location>
</feature>
<proteinExistence type="predicted"/>
<dbReference type="EMBL" id="CP094970">
    <property type="protein sequence ID" value="UYM03433.1"/>
    <property type="molecule type" value="Genomic_DNA"/>
</dbReference>
<feature type="transmembrane region" description="Helical" evidence="1">
    <location>
        <begin position="442"/>
        <end position="460"/>
    </location>
</feature>
<feature type="transmembrane region" description="Helical" evidence="1">
    <location>
        <begin position="472"/>
        <end position="492"/>
    </location>
</feature>
<organism evidence="2 3">
    <name type="scientific">Solicola gregarius</name>
    <dbReference type="NCBI Taxonomy" id="2908642"/>
    <lineage>
        <taxon>Bacteria</taxon>
        <taxon>Bacillati</taxon>
        <taxon>Actinomycetota</taxon>
        <taxon>Actinomycetes</taxon>
        <taxon>Propionibacteriales</taxon>
        <taxon>Nocardioidaceae</taxon>
        <taxon>Solicola</taxon>
    </lineage>
</organism>
<feature type="transmembrane region" description="Helical" evidence="1">
    <location>
        <begin position="512"/>
        <end position="532"/>
    </location>
</feature>
<feature type="transmembrane region" description="Helical" evidence="1">
    <location>
        <begin position="248"/>
        <end position="269"/>
    </location>
</feature>
<protein>
    <recommendedName>
        <fullName evidence="4">ABC-2 type transport system permease protein</fullName>
    </recommendedName>
</protein>
<evidence type="ECO:0000313" key="2">
    <source>
        <dbReference type="EMBL" id="UYM03433.1"/>
    </source>
</evidence>
<keyword evidence="1" id="KW-0812">Transmembrane</keyword>